<reference evidence="2 3" key="1">
    <citation type="submission" date="2016-01" db="EMBL/GenBank/DDBJ databases">
        <title>High potential of lignocellulose degradation of a new Verrucomicrobia species.</title>
        <authorList>
            <person name="Wang Y."/>
            <person name="Shi Y."/>
            <person name="Qiu Z."/>
            <person name="Liu S."/>
            <person name="Yang H."/>
        </authorList>
    </citation>
    <scope>NUCLEOTIDE SEQUENCE [LARGE SCALE GENOMIC DNA]</scope>
    <source>
        <strain evidence="2 3">TSB47</strain>
    </source>
</reference>
<evidence type="ECO:0000256" key="1">
    <source>
        <dbReference type="SAM" id="SignalP"/>
    </source>
</evidence>
<dbReference type="AlphaFoldDB" id="A0A178IPH0"/>
<evidence type="ECO:0008006" key="4">
    <source>
        <dbReference type="Google" id="ProtNLM"/>
    </source>
</evidence>
<feature type="chain" id="PRO_5008089216" description="Glycoside hydrolase family 5 domain-containing protein" evidence="1">
    <location>
        <begin position="24"/>
        <end position="773"/>
    </location>
</feature>
<keyword evidence="1" id="KW-0732">Signal</keyword>
<gene>
    <name evidence="2" type="ORF">AW736_04270</name>
</gene>
<feature type="signal peptide" evidence="1">
    <location>
        <begin position="1"/>
        <end position="23"/>
    </location>
</feature>
<proteinExistence type="predicted"/>
<protein>
    <recommendedName>
        <fullName evidence="4">Glycoside hydrolase family 5 domain-containing protein</fullName>
    </recommendedName>
</protein>
<dbReference type="Proteomes" id="UP000078486">
    <property type="component" value="Unassembled WGS sequence"/>
</dbReference>
<evidence type="ECO:0000313" key="3">
    <source>
        <dbReference type="Proteomes" id="UP000078486"/>
    </source>
</evidence>
<comment type="caution">
    <text evidence="2">The sequence shown here is derived from an EMBL/GenBank/DDBJ whole genome shotgun (WGS) entry which is preliminary data.</text>
</comment>
<keyword evidence="3" id="KW-1185">Reference proteome</keyword>
<dbReference type="STRING" id="1184151.AW736_04270"/>
<dbReference type="EMBL" id="LRRQ01000034">
    <property type="protein sequence ID" value="OAM91237.1"/>
    <property type="molecule type" value="Genomic_DNA"/>
</dbReference>
<evidence type="ECO:0000313" key="2">
    <source>
        <dbReference type="EMBL" id="OAM91237.1"/>
    </source>
</evidence>
<accession>A0A178IPH0</accession>
<sequence length="773" mass="85655">MTMKRLRQITSITALLAFALAPAALLGAAPDSGRVPVNIPVKSSRANGMDISFLNNAPAGAHGFIRATPDGHFANDKGRVKFVGIAIVGTLCFPNRAEADEIAGYLARHGVNLVRFHFFMNYLLAKDKARANGYFAALDYFIHALNRRGIYIDLDLYDLYQISPPGIVPDGGRFKPNDFFFYSKAIEAQKYYASLVFNHVNPHTKRAYKDESGIAFAELLNENSPFWGDTLQKCAGESKAELEKLFIAWVEKNAISAADYKALLADPAKPLAPGNITFPSVYDSEAMKEFSVALMLRYYRSMKTFLGTLGARIPLTGHNCPLSPADFYTLARTMDYTCSHFYWTHSDKSSLKTPLNHFWTLPPQLGRVRNAGMPAIVNEFSYSHPNKYRSEGLPELMAYGALQDLDALVLFSYHDEWPKFMKNGKPAQGSWETPNEKLRYHSNLVKDPAIWPLVPALALSFRQGMVRPAENRLRITSTRDEAVKRETRERRYTKEQMDGLETDSFYSRQLLASSEETYKKVISIARAYDKTDTAQLLAFTSRVEREFTPGPGGFLYNADGGPSAPRLDIKPWRISYLPVDDNSNFTAAHDSLRRALAKNNIKIPAVENGVIASDTGEIRRDFANGVLSVDTPRLVVRSGFIQGDNAALGGTLAFAVGNEHLSAAIVSGDAKELASARTVYVLFGVNAGNSGEKPAKMKDFHIGSDYGDGGEPPIMADALAVSLSWKRTHAGYRVFAEDPDKAEYQLLAESKAGGDMVSFTCLKNAYRYKIVFD</sequence>
<organism evidence="2 3">
    <name type="scientific">Termitidicoccus mucosus</name>
    <dbReference type="NCBI Taxonomy" id="1184151"/>
    <lineage>
        <taxon>Bacteria</taxon>
        <taxon>Pseudomonadati</taxon>
        <taxon>Verrucomicrobiota</taxon>
        <taxon>Opitutia</taxon>
        <taxon>Opitutales</taxon>
        <taxon>Opitutaceae</taxon>
        <taxon>Termitidicoccus</taxon>
    </lineage>
</organism>
<dbReference type="SUPFAM" id="SSF51445">
    <property type="entry name" value="(Trans)glycosidases"/>
    <property type="match status" value="1"/>
</dbReference>
<dbReference type="Gene3D" id="3.20.20.80">
    <property type="entry name" value="Glycosidases"/>
    <property type="match status" value="1"/>
</dbReference>
<dbReference type="InterPro" id="IPR017853">
    <property type="entry name" value="GH"/>
</dbReference>
<name>A0A178IPH0_9BACT</name>